<feature type="region of interest" description="Disordered" evidence="1">
    <location>
        <begin position="75"/>
        <end position="141"/>
    </location>
</feature>
<dbReference type="Pfam" id="PF17037">
    <property type="entry name" value="CBP_BcsO"/>
    <property type="match status" value="1"/>
</dbReference>
<dbReference type="RefSeq" id="WP_220177024.1">
    <property type="nucleotide sequence ID" value="NZ_CP040817.1"/>
</dbReference>
<accession>A0ABX8W105</accession>
<evidence type="ECO:0000256" key="1">
    <source>
        <dbReference type="SAM" id="MobiDB-lite"/>
    </source>
</evidence>
<evidence type="ECO:0000313" key="3">
    <source>
        <dbReference type="Proteomes" id="UP000824976"/>
    </source>
</evidence>
<reference evidence="2 3" key="1">
    <citation type="submission" date="2019-06" db="EMBL/GenBank/DDBJ databases">
        <title>Complete genome of Dickeya zeae PL65.</title>
        <authorList>
            <person name="Boluk G."/>
            <person name="Arif M."/>
        </authorList>
    </citation>
    <scope>NUCLEOTIDE SEQUENCE [LARGE SCALE GENOMIC DNA]</scope>
    <source>
        <strain evidence="2 3">PL65</strain>
    </source>
</reference>
<dbReference type="InterPro" id="IPR031484">
    <property type="entry name" value="CBP_BcsO"/>
</dbReference>
<feature type="compositionally biased region" description="Low complexity" evidence="1">
    <location>
        <begin position="114"/>
        <end position="126"/>
    </location>
</feature>
<dbReference type="Proteomes" id="UP000824976">
    <property type="component" value="Chromosome"/>
</dbReference>
<sequence>MNSYDDMQRFKDKAQIKDINFRDMSGQVMQSDTVVWPIMKQLLRNQADDDSLSGAQTVDMAQPVPASLHALSATAPTSPRHVAPPSILVPDAPGDDSPSLLNAVAASLPPAGVAPAPQSQTQLQPQLQPPIQPQSPQPAIAASHAVLQPEAVRPHPLSSASILSVPVTNDVSMATDTGRFRQLFNVQRHDETHSVSKTMLLKPLLEKIALCR</sequence>
<keyword evidence="3" id="KW-1185">Reference proteome</keyword>
<feature type="compositionally biased region" description="Pro residues" evidence="1">
    <location>
        <begin position="127"/>
        <end position="136"/>
    </location>
</feature>
<proteinExistence type="predicted"/>
<evidence type="ECO:0000313" key="2">
    <source>
        <dbReference type="EMBL" id="QYM92880.1"/>
    </source>
</evidence>
<dbReference type="EMBL" id="CP040817">
    <property type="protein sequence ID" value="QYM92880.1"/>
    <property type="molecule type" value="Genomic_DNA"/>
</dbReference>
<name>A0ABX8W105_9GAMM</name>
<protein>
    <submittedName>
        <fullName evidence="2">Cellulose biosynthesis protein BcsO</fullName>
    </submittedName>
</protein>
<organism evidence="2 3">
    <name type="scientific">Dickeya zeae</name>
    <dbReference type="NCBI Taxonomy" id="204042"/>
    <lineage>
        <taxon>Bacteria</taxon>
        <taxon>Pseudomonadati</taxon>
        <taxon>Pseudomonadota</taxon>
        <taxon>Gammaproteobacteria</taxon>
        <taxon>Enterobacterales</taxon>
        <taxon>Pectobacteriaceae</taxon>
        <taxon>Dickeya</taxon>
    </lineage>
</organism>
<gene>
    <name evidence="2" type="primary">bcsO</name>
    <name evidence="2" type="ORF">FGI21_13915</name>
</gene>